<evidence type="ECO:0000256" key="1">
    <source>
        <dbReference type="SAM" id="SignalP"/>
    </source>
</evidence>
<feature type="chain" id="PRO_5045029711" evidence="1">
    <location>
        <begin position="22"/>
        <end position="182"/>
    </location>
</feature>
<feature type="signal peptide" evidence="1">
    <location>
        <begin position="1"/>
        <end position="21"/>
    </location>
</feature>
<evidence type="ECO:0000313" key="4">
    <source>
        <dbReference type="Proteomes" id="UP001642540"/>
    </source>
</evidence>
<accession>A0ABP1R567</accession>
<keyword evidence="4" id="KW-1185">Reference proteome</keyword>
<dbReference type="EMBL" id="CAXLJM020000061">
    <property type="protein sequence ID" value="CAL8119681.1"/>
    <property type="molecule type" value="Genomic_DNA"/>
</dbReference>
<evidence type="ECO:0000313" key="3">
    <source>
        <dbReference type="EMBL" id="CAL8119734.1"/>
    </source>
</evidence>
<protein>
    <submittedName>
        <fullName evidence="2">Uncharacterized protein</fullName>
    </submittedName>
</protein>
<keyword evidence="1" id="KW-0732">Signal</keyword>
<organism evidence="2 4">
    <name type="scientific">Orchesella dallaii</name>
    <dbReference type="NCBI Taxonomy" id="48710"/>
    <lineage>
        <taxon>Eukaryota</taxon>
        <taxon>Metazoa</taxon>
        <taxon>Ecdysozoa</taxon>
        <taxon>Arthropoda</taxon>
        <taxon>Hexapoda</taxon>
        <taxon>Collembola</taxon>
        <taxon>Entomobryomorpha</taxon>
        <taxon>Entomobryoidea</taxon>
        <taxon>Orchesellidae</taxon>
        <taxon>Orchesellinae</taxon>
        <taxon>Orchesella</taxon>
    </lineage>
</organism>
<comment type="caution">
    <text evidence="2">The sequence shown here is derived from an EMBL/GenBank/DDBJ whole genome shotgun (WGS) entry which is preliminary data.</text>
</comment>
<proteinExistence type="predicted"/>
<sequence>MERGGPIGIILGVLLLNCVSGAYIPQSQPSVETNSDLSTTVGSFTHEVTTQGTPRSTSEGILGTTYKGTTASPVLSSSTEGILAATTSMTTTLLTPNSFDKKVSTAGTSTVSTITDVATTTSNVPKDANSSMDSLDKKGKDLNMQSHELQMTSGGAYDMEVLMAKEFLLKLFYKLREKPVWH</sequence>
<dbReference type="Proteomes" id="UP001642540">
    <property type="component" value="Unassembled WGS sequence"/>
</dbReference>
<gene>
    <name evidence="2" type="ORF">ODALV1_LOCUS18668</name>
    <name evidence="3" type="ORF">ODALV1_LOCUS18695</name>
</gene>
<name>A0ABP1R567_9HEXA</name>
<reference evidence="2 4" key="1">
    <citation type="submission" date="2024-08" db="EMBL/GenBank/DDBJ databases">
        <authorList>
            <person name="Cucini C."/>
            <person name="Frati F."/>
        </authorList>
    </citation>
    <scope>NUCLEOTIDE SEQUENCE [LARGE SCALE GENOMIC DNA]</scope>
</reference>
<dbReference type="EMBL" id="CAXLJM020000061">
    <property type="protein sequence ID" value="CAL8119734.1"/>
    <property type="molecule type" value="Genomic_DNA"/>
</dbReference>
<evidence type="ECO:0000313" key="2">
    <source>
        <dbReference type="EMBL" id="CAL8119681.1"/>
    </source>
</evidence>